<dbReference type="RefSeq" id="WP_073237822.1">
    <property type="nucleotide sequence ID" value="NZ_FQUY01000008.1"/>
</dbReference>
<organism evidence="1 2">
    <name type="scientific">Desulforamulus putei DSM 12395</name>
    <dbReference type="NCBI Taxonomy" id="1121429"/>
    <lineage>
        <taxon>Bacteria</taxon>
        <taxon>Bacillati</taxon>
        <taxon>Bacillota</taxon>
        <taxon>Clostridia</taxon>
        <taxon>Eubacteriales</taxon>
        <taxon>Peptococcaceae</taxon>
        <taxon>Desulforamulus</taxon>
    </lineage>
</organism>
<dbReference type="Pfam" id="PF03692">
    <property type="entry name" value="CxxCxxCC"/>
    <property type="match status" value="1"/>
</dbReference>
<dbReference type="AlphaFoldDB" id="A0A1M4XCJ5"/>
<dbReference type="OrthoDB" id="9810361at2"/>
<evidence type="ECO:0000313" key="2">
    <source>
        <dbReference type="Proteomes" id="UP000184148"/>
    </source>
</evidence>
<evidence type="ECO:0000313" key="1">
    <source>
        <dbReference type="EMBL" id="SHE91143.1"/>
    </source>
</evidence>
<reference evidence="2" key="1">
    <citation type="submission" date="2016-11" db="EMBL/GenBank/DDBJ databases">
        <authorList>
            <person name="Varghese N."/>
            <person name="Submissions S."/>
        </authorList>
    </citation>
    <scope>NUCLEOTIDE SEQUENCE [LARGE SCALE GENOMIC DNA]</scope>
    <source>
        <strain evidence="2">DSM 12395</strain>
    </source>
</reference>
<sequence length="245" mass="28174">MLQQVELYSALGKAEQNNLFAKLEQIYANLPRTSCDGCATCCKWGSPPAFFIEYLNMYRYVRDNMKKDWLDILKKSTEYFYLELVDVNQKCPFLNDDNNCSIYNVRPFSCRSYGLLSKKDFETGDRGLKKLAQKFKDEYDLTIPEEIINYELPWCGKVVSDRGSYLEKSTLAGLAAQIGSLDYTFFPQELVDQEGTLLPYPVHLMNAVLGTGARSRKIKVMKQFVDEGSKELLNHFVEKASSFQF</sequence>
<dbReference type="InterPro" id="IPR005358">
    <property type="entry name" value="Puta_zinc/iron-chelating_dom"/>
</dbReference>
<name>A0A1M4XCJ5_9FIRM</name>
<accession>A0A1M4XCJ5</accession>
<dbReference type="Proteomes" id="UP000184148">
    <property type="component" value="Unassembled WGS sequence"/>
</dbReference>
<dbReference type="EMBL" id="FQUY01000008">
    <property type="protein sequence ID" value="SHE91143.1"/>
    <property type="molecule type" value="Genomic_DNA"/>
</dbReference>
<gene>
    <name evidence="1" type="ORF">SAMN02745133_01397</name>
</gene>
<dbReference type="STRING" id="1121429.SAMN02745133_01397"/>
<keyword evidence="2" id="KW-1185">Reference proteome</keyword>
<proteinExistence type="predicted"/>
<protein>
    <submittedName>
        <fullName evidence="1">Putative zinc-or iron-chelating domain-containing protein</fullName>
    </submittedName>
</protein>